<accession>A0A1I4PI09</accession>
<dbReference type="PANTHER" id="PTHR47791:SF4">
    <property type="entry name" value="(PUTATIVE SECRETED PROTEIN)-RELATED"/>
    <property type="match status" value="1"/>
</dbReference>
<reference evidence="2 3" key="1">
    <citation type="submission" date="2016-10" db="EMBL/GenBank/DDBJ databases">
        <authorList>
            <person name="de Groot N.N."/>
        </authorList>
    </citation>
    <scope>NUCLEOTIDE SEQUENCE [LARGE SCALE GENOMIC DNA]</scope>
    <source>
        <strain evidence="2 3">NLAE-zl-C202</strain>
    </source>
</reference>
<feature type="chain" id="PRO_5010260545" evidence="1">
    <location>
        <begin position="22"/>
        <end position="410"/>
    </location>
</feature>
<dbReference type="Gene3D" id="1.50.10.20">
    <property type="match status" value="1"/>
</dbReference>
<gene>
    <name evidence="2" type="ORF">SAMN05216250_102112</name>
</gene>
<dbReference type="PROSITE" id="PS51257">
    <property type="entry name" value="PROKAR_LIPOPROTEIN"/>
    <property type="match status" value="1"/>
</dbReference>
<dbReference type="PIRSF" id="PIRSF021505">
    <property type="entry name" value="O_gly_hdrol"/>
    <property type="match status" value="1"/>
</dbReference>
<name>A0A1I4PI09_9BACE</name>
<dbReference type="InterPro" id="IPR008928">
    <property type="entry name" value="6-hairpin_glycosidase_sf"/>
</dbReference>
<dbReference type="RefSeq" id="WP_004306678.1">
    <property type="nucleotide sequence ID" value="NZ_FOUM01000002.1"/>
</dbReference>
<dbReference type="EMBL" id="FOUM01000002">
    <property type="protein sequence ID" value="SFM27327.1"/>
    <property type="molecule type" value="Genomic_DNA"/>
</dbReference>
<organism evidence="2 3">
    <name type="scientific">Bacteroides xylanisolvens</name>
    <dbReference type="NCBI Taxonomy" id="371601"/>
    <lineage>
        <taxon>Bacteria</taxon>
        <taxon>Pseudomonadati</taxon>
        <taxon>Bacteroidota</taxon>
        <taxon>Bacteroidia</taxon>
        <taxon>Bacteroidales</taxon>
        <taxon>Bacteroidaceae</taxon>
        <taxon>Bacteroides</taxon>
    </lineage>
</organism>
<dbReference type="Pfam" id="PF03663">
    <property type="entry name" value="Glyco_hydro_76"/>
    <property type="match status" value="1"/>
</dbReference>
<dbReference type="GO" id="GO:0016787">
    <property type="term" value="F:hydrolase activity"/>
    <property type="evidence" value="ECO:0007669"/>
    <property type="project" value="UniProtKB-KW"/>
</dbReference>
<dbReference type="AlphaFoldDB" id="A0A1I4PI09"/>
<dbReference type="PANTHER" id="PTHR47791">
    <property type="entry name" value="MEIOTICALLY UP-REGULATED GENE 191 PROTEIN"/>
    <property type="match status" value="1"/>
</dbReference>
<protein>
    <submittedName>
        <fullName evidence="2">Glycosyl hydrolase family 76</fullName>
    </submittedName>
</protein>
<dbReference type="GO" id="GO:0005975">
    <property type="term" value="P:carbohydrate metabolic process"/>
    <property type="evidence" value="ECO:0007669"/>
    <property type="project" value="InterPro"/>
</dbReference>
<keyword evidence="1" id="KW-0732">Signal</keyword>
<dbReference type="InterPro" id="IPR005198">
    <property type="entry name" value="Glyco_hydro_76"/>
</dbReference>
<evidence type="ECO:0000313" key="3">
    <source>
        <dbReference type="Proteomes" id="UP000183766"/>
    </source>
</evidence>
<feature type="signal peptide" evidence="1">
    <location>
        <begin position="1"/>
        <end position="21"/>
    </location>
</feature>
<dbReference type="SUPFAM" id="SSF48208">
    <property type="entry name" value="Six-hairpin glycosidases"/>
    <property type="match status" value="1"/>
</dbReference>
<dbReference type="InterPro" id="IPR053169">
    <property type="entry name" value="MUG_Protein"/>
</dbReference>
<sequence length="410" mass="45772">MKKIKTILAILPALLFSCAGDDVEKYIPPTPITPSEPGEEVVYHKRAKEQFDLINQCYRINSGATEGLYNENYPKKDGDNSASFLWPYDGLVSGAAALHALGYDVNYTDMVDRFDVYYRTSSGSVNVGGYGSSTNGTTGGGTRYYDDNSIVGIDLVEAYSLTNNQTYLTKAKQIVEFLKSGEDNTFGGGLWWNEDEKNIPGNENSNKPSCANGYAILFLLDYYSVCPQSEKAEVLAFAKRLYDWVVANLRDPADGCYWNDKQASGSIREVKWTYNTGAMISNGVRLYKITGEQTYLDSAIASSDGAYNYFVRPLNGLALAYPDHDPWFTTKLVRAFIDIEPYYKNAGNYIKTFINFLDYAYENARLSSGLFYEDWTGTDPKRAEQLLMQDAALESLGIIALYKGETVTEE</sequence>
<dbReference type="Proteomes" id="UP000183766">
    <property type="component" value="Unassembled WGS sequence"/>
</dbReference>
<evidence type="ECO:0000256" key="1">
    <source>
        <dbReference type="SAM" id="SignalP"/>
    </source>
</evidence>
<evidence type="ECO:0000313" key="2">
    <source>
        <dbReference type="EMBL" id="SFM27327.1"/>
    </source>
</evidence>
<dbReference type="InterPro" id="IPR014512">
    <property type="entry name" value="O_gly_hydro"/>
</dbReference>
<keyword evidence="2" id="KW-0378">Hydrolase</keyword>
<proteinExistence type="predicted"/>